<dbReference type="EMBL" id="CP041186">
    <property type="protein sequence ID" value="QDG51586.1"/>
    <property type="molecule type" value="Genomic_DNA"/>
</dbReference>
<dbReference type="OrthoDB" id="9986872at2"/>
<organism evidence="1 2">
    <name type="scientific">Persicimonas caeni</name>
    <dbReference type="NCBI Taxonomy" id="2292766"/>
    <lineage>
        <taxon>Bacteria</taxon>
        <taxon>Deltaproteobacteria</taxon>
        <taxon>Bradymonadales</taxon>
        <taxon>Bradymonadaceae</taxon>
        <taxon>Persicimonas</taxon>
    </lineage>
</organism>
<dbReference type="RefSeq" id="WP_141198066.1">
    <property type="nucleotide sequence ID" value="NZ_CP041186.1"/>
</dbReference>
<accession>A0A5B8Y6I3</accession>
<evidence type="ECO:0000313" key="2">
    <source>
        <dbReference type="Proteomes" id="UP000315995"/>
    </source>
</evidence>
<proteinExistence type="predicted"/>
<reference evidence="1 2" key="1">
    <citation type="submission" date="2019-06" db="EMBL/GenBank/DDBJ databases">
        <title>Persicimonas caeni gen. nov., sp. nov., a predatory bacterium isolated from solar saltern.</title>
        <authorList>
            <person name="Wang S."/>
        </authorList>
    </citation>
    <scope>NUCLEOTIDE SEQUENCE [LARGE SCALE GENOMIC DNA]</scope>
    <source>
        <strain evidence="1 2">YN101</strain>
    </source>
</reference>
<protein>
    <submittedName>
        <fullName evidence="1">Uncharacterized protein</fullName>
    </submittedName>
</protein>
<dbReference type="AlphaFoldDB" id="A0A4Y6PTD5"/>
<gene>
    <name evidence="1" type="ORF">FIV42_12765</name>
</gene>
<name>A0A4Y6PTD5_PERCE</name>
<sequence>MDTQAKIELLKQDSFAFDVDLTLNELDWTRVLGPNGLGRQLLQKMATLGAESFQFGEIDHVENGTCEIFSFEVEGSRFELRLDYEQPITATLQTAVRQVLDGVNRALRRQTVPYRFVCVRDTCTGAGCTYRLMQLPTQWLREMEDALNIVAGLSLEDYEMQPPYGGRPQAGGGFIDAR</sequence>
<evidence type="ECO:0000313" key="1">
    <source>
        <dbReference type="EMBL" id="QDG51586.1"/>
    </source>
</evidence>
<accession>A0A4Y6PTD5</accession>
<dbReference type="Proteomes" id="UP000315995">
    <property type="component" value="Chromosome"/>
</dbReference>
<keyword evidence="2" id="KW-1185">Reference proteome</keyword>